<evidence type="ECO:0000256" key="1">
    <source>
        <dbReference type="SAM" id="MobiDB-lite"/>
    </source>
</evidence>
<dbReference type="Proteomes" id="UP000054560">
    <property type="component" value="Unassembled WGS sequence"/>
</dbReference>
<evidence type="ECO:0000313" key="3">
    <source>
        <dbReference type="Proteomes" id="UP000054560"/>
    </source>
</evidence>
<gene>
    <name evidence="2" type="ORF">SARC_02691</name>
</gene>
<dbReference type="AlphaFoldDB" id="A0A0L0G8A3"/>
<protein>
    <submittedName>
        <fullName evidence="2">Uncharacterized protein</fullName>
    </submittedName>
</protein>
<keyword evidence="3" id="KW-1185">Reference proteome</keyword>
<name>A0A0L0G8A3_9EUKA</name>
<feature type="compositionally biased region" description="Polar residues" evidence="1">
    <location>
        <begin position="57"/>
        <end position="70"/>
    </location>
</feature>
<feature type="compositionally biased region" description="Basic residues" evidence="1">
    <location>
        <begin position="10"/>
        <end position="21"/>
    </location>
</feature>
<sequence>MPRAQAVGPKYRKKGSGRKRANAGGKQAVQTLTLVPGQTPLGFKLKSTEVDPLINDGAQQSQSADPTDDF</sequence>
<proteinExistence type="predicted"/>
<dbReference type="EMBL" id="KQ241720">
    <property type="protein sequence ID" value="KNC85101.1"/>
    <property type="molecule type" value="Genomic_DNA"/>
</dbReference>
<reference evidence="2 3" key="1">
    <citation type="submission" date="2011-02" db="EMBL/GenBank/DDBJ databases">
        <title>The Genome Sequence of Sphaeroforma arctica JP610.</title>
        <authorList>
            <consortium name="The Broad Institute Genome Sequencing Platform"/>
            <person name="Russ C."/>
            <person name="Cuomo C."/>
            <person name="Young S.K."/>
            <person name="Zeng Q."/>
            <person name="Gargeya S."/>
            <person name="Alvarado L."/>
            <person name="Berlin A."/>
            <person name="Chapman S.B."/>
            <person name="Chen Z."/>
            <person name="Freedman E."/>
            <person name="Gellesch M."/>
            <person name="Goldberg J."/>
            <person name="Griggs A."/>
            <person name="Gujja S."/>
            <person name="Heilman E."/>
            <person name="Heiman D."/>
            <person name="Howarth C."/>
            <person name="Mehta T."/>
            <person name="Neiman D."/>
            <person name="Pearson M."/>
            <person name="Roberts A."/>
            <person name="Saif S."/>
            <person name="Shea T."/>
            <person name="Shenoy N."/>
            <person name="Sisk P."/>
            <person name="Stolte C."/>
            <person name="Sykes S."/>
            <person name="White J."/>
            <person name="Yandava C."/>
            <person name="Burger G."/>
            <person name="Gray M.W."/>
            <person name="Holland P.W.H."/>
            <person name="King N."/>
            <person name="Lang F.B.F."/>
            <person name="Roger A.J."/>
            <person name="Ruiz-Trillo I."/>
            <person name="Haas B."/>
            <person name="Nusbaum C."/>
            <person name="Birren B."/>
        </authorList>
    </citation>
    <scope>NUCLEOTIDE SEQUENCE [LARGE SCALE GENOMIC DNA]</scope>
    <source>
        <strain evidence="2 3">JP610</strain>
    </source>
</reference>
<feature type="region of interest" description="Disordered" evidence="1">
    <location>
        <begin position="1"/>
        <end position="28"/>
    </location>
</feature>
<evidence type="ECO:0000313" key="2">
    <source>
        <dbReference type="EMBL" id="KNC85101.1"/>
    </source>
</evidence>
<dbReference type="GeneID" id="25903195"/>
<organism evidence="2 3">
    <name type="scientific">Sphaeroforma arctica JP610</name>
    <dbReference type="NCBI Taxonomy" id="667725"/>
    <lineage>
        <taxon>Eukaryota</taxon>
        <taxon>Ichthyosporea</taxon>
        <taxon>Ichthyophonida</taxon>
        <taxon>Sphaeroforma</taxon>
    </lineage>
</organism>
<accession>A0A0L0G8A3</accession>
<dbReference type="RefSeq" id="XP_014159003.1">
    <property type="nucleotide sequence ID" value="XM_014303528.1"/>
</dbReference>
<feature type="region of interest" description="Disordered" evidence="1">
    <location>
        <begin position="48"/>
        <end position="70"/>
    </location>
</feature>